<comment type="catalytic activity">
    <reaction evidence="19">
        <text>2 Fe(2+) + NADP(+) + H(+) = 2 Fe(3+) + NADPH</text>
        <dbReference type="Rhea" id="RHEA:71767"/>
        <dbReference type="ChEBI" id="CHEBI:15378"/>
        <dbReference type="ChEBI" id="CHEBI:29033"/>
        <dbReference type="ChEBI" id="CHEBI:29034"/>
        <dbReference type="ChEBI" id="CHEBI:57783"/>
        <dbReference type="ChEBI" id="CHEBI:58349"/>
    </reaction>
    <physiologicalReaction direction="right-to-left" evidence="19">
        <dbReference type="Rhea" id="RHEA:71769"/>
    </physiologicalReaction>
</comment>
<dbReference type="Pfam" id="PF01794">
    <property type="entry name" value="Ferric_reduct"/>
    <property type="match status" value="1"/>
</dbReference>
<keyword evidence="14" id="KW-0408">Iron</keyword>
<feature type="transmembrane region" description="Helical" evidence="20">
    <location>
        <begin position="368"/>
        <end position="390"/>
    </location>
</feature>
<comment type="catalytic activity">
    <reaction evidence="18">
        <text>2 Cu(+) + NADP(+) + H(+) = 2 Cu(2+) + NADPH</text>
        <dbReference type="Rhea" id="RHEA:71771"/>
        <dbReference type="ChEBI" id="CHEBI:15378"/>
        <dbReference type="ChEBI" id="CHEBI:29036"/>
        <dbReference type="ChEBI" id="CHEBI:49552"/>
        <dbReference type="ChEBI" id="CHEBI:57783"/>
        <dbReference type="ChEBI" id="CHEBI:58349"/>
    </reaction>
    <physiologicalReaction direction="right-to-left" evidence="18">
        <dbReference type="Rhea" id="RHEA:71773"/>
    </physiologicalReaction>
</comment>
<dbReference type="PANTHER" id="PTHR14239:SF8">
    <property type="entry name" value="METALLOREDUCTASE STEAP3"/>
    <property type="match status" value="1"/>
</dbReference>
<keyword evidence="6" id="KW-0410">Iron transport</keyword>
<feature type="domain" description="Pyrroline-5-carboxylate reductase catalytic N-terminal" evidence="22">
    <location>
        <begin position="138"/>
        <end position="225"/>
    </location>
</feature>
<evidence type="ECO:0000256" key="13">
    <source>
        <dbReference type="ARBA" id="ARBA00023002"/>
    </source>
</evidence>
<evidence type="ECO:0000259" key="21">
    <source>
        <dbReference type="Pfam" id="PF01794"/>
    </source>
</evidence>
<dbReference type="Proteomes" id="UP000000539">
    <property type="component" value="Chromosome 7"/>
</dbReference>
<evidence type="ECO:0000256" key="14">
    <source>
        <dbReference type="ARBA" id="ARBA00023004"/>
    </source>
</evidence>
<evidence type="ECO:0000256" key="3">
    <source>
        <dbReference type="ARBA" id="ARBA00004337"/>
    </source>
</evidence>
<dbReference type="GO" id="GO:0006826">
    <property type="term" value="P:iron ion transport"/>
    <property type="evidence" value="ECO:0007669"/>
    <property type="project" value="UniProtKB-KW"/>
</dbReference>
<evidence type="ECO:0000313" key="24">
    <source>
        <dbReference type="Proteomes" id="UP000000539"/>
    </source>
</evidence>
<feature type="transmembrane region" description="Helical" evidence="20">
    <location>
        <begin position="320"/>
        <end position="338"/>
    </location>
</feature>
<evidence type="ECO:0000256" key="12">
    <source>
        <dbReference type="ARBA" id="ARBA00022989"/>
    </source>
</evidence>
<feature type="transmembrane region" description="Helical" evidence="20">
    <location>
        <begin position="497"/>
        <end position="518"/>
    </location>
</feature>
<dbReference type="FunCoup" id="A0A8V0ZM29">
    <property type="interactions" value="57"/>
</dbReference>
<keyword evidence="24" id="KW-1185">Reference proteome</keyword>
<dbReference type="FunFam" id="3.40.50.720:FF:000051">
    <property type="entry name" value="STEAP2 metalloreductase"/>
    <property type="match status" value="1"/>
</dbReference>
<comment type="cofactor">
    <cofactor evidence="1">
        <name>heme b</name>
        <dbReference type="ChEBI" id="CHEBI:60344"/>
    </cofactor>
</comment>
<accession>A0A8V0ZM29</accession>
<sequence length="597" mass="66220">MGLWARHSKSTALCGCAKANSVLGGRSGERDGGEARCDGGGTLQRWDPSAALFPPRGQGQPQHPAVLPQQTGTWGCLGALLLAFPHSHSLAGILGRFATSLLWLKRYRRMSGGDMAKPLLGHRSTEGDPSVVPAAGRTIGVLGSGDFARSLAIRLVCSGFKVVVGSRNPKRKACLFPPAAEVTFQAEAVKKTDVIFVAVFREHYSTLCDLADVLAGKILVDVSNNTEINHHKESNAEYLASLFPACTVVKGFNVVSAWTLQSGARDGNKQVLICSNSQEAKRTVAEIAQVMGFTPVDMGCMSSAREIENIPLRLLPAWKIPIFLALGLFLCFFTYNLVRQVIHPYIREQKNKFYKIPVEVVNTTLPCVAYVMLSLVYLPGVLAACLQLYYGTKYRRFPDWLDQWLQHRKQIGLLSFFCAALHAVYSLCLPMRRSHRYQLIETAVKQAMEKKMTIWVEEEVWRMEIYISVGIIALGLLSLLAITSLPSIANSLNWREFSFIQSTLGFIALVISTLHTLTYGWSRAFDENQYKFYLPPTYTLTLLVPCTVILAKVAFSLPCIQHRLLRIRRGWEKGRYVKFVLPSATGEYSSGETSSNV</sequence>
<evidence type="ECO:0000256" key="8">
    <source>
        <dbReference type="ARBA" id="ARBA00022692"/>
    </source>
</evidence>
<keyword evidence="15" id="KW-0186">Copper</keyword>
<dbReference type="Pfam" id="PF03807">
    <property type="entry name" value="F420_oxidored"/>
    <property type="match status" value="1"/>
</dbReference>
<feature type="transmembrane region" description="Helical" evidence="20">
    <location>
        <begin position="538"/>
        <end position="560"/>
    </location>
</feature>
<keyword evidence="12 20" id="KW-1133">Transmembrane helix</keyword>
<proteinExistence type="evidence at protein level"/>
<dbReference type="InterPro" id="IPR013130">
    <property type="entry name" value="Fe3_Rdtase_TM_dom"/>
</dbReference>
<dbReference type="GO" id="GO:0015677">
    <property type="term" value="P:copper ion import"/>
    <property type="evidence" value="ECO:0000318"/>
    <property type="project" value="GO_Central"/>
</dbReference>
<keyword evidence="13" id="KW-0560">Oxidoreductase</keyword>
<evidence type="ECO:0000256" key="15">
    <source>
        <dbReference type="ARBA" id="ARBA00023008"/>
    </source>
</evidence>
<keyword evidence="10" id="KW-0967">Endosome</keyword>
<keyword evidence="25" id="KW-1267">Proteomics identification</keyword>
<feature type="transmembrane region" description="Helical" evidence="20">
    <location>
        <begin position="465"/>
        <end position="485"/>
    </location>
</feature>
<dbReference type="GO" id="GO:0009306">
    <property type="term" value="P:protein secretion"/>
    <property type="evidence" value="ECO:0007669"/>
    <property type="project" value="Ensembl"/>
</dbReference>
<dbReference type="GO" id="GO:0020037">
    <property type="term" value="F:heme binding"/>
    <property type="evidence" value="ECO:0007669"/>
    <property type="project" value="Ensembl"/>
</dbReference>
<gene>
    <name evidence="23" type="primary">STEAP3</name>
</gene>
<keyword evidence="7" id="KW-0285">Flavoprotein</keyword>
<keyword evidence="16" id="KW-0406">Ion transport</keyword>
<dbReference type="GO" id="GO:0052851">
    <property type="term" value="F:ferric-chelate reductase (NADPH) activity"/>
    <property type="evidence" value="ECO:0000318"/>
    <property type="project" value="GO_Central"/>
</dbReference>
<protein>
    <submittedName>
        <fullName evidence="23">STEAP3 metalloreductase</fullName>
    </submittedName>
</protein>
<dbReference type="OrthoDB" id="550646at2759"/>
<evidence type="ECO:0000256" key="20">
    <source>
        <dbReference type="SAM" id="Phobius"/>
    </source>
</evidence>
<dbReference type="Gene3D" id="3.40.50.720">
    <property type="entry name" value="NAD(P)-binding Rossmann-like Domain"/>
    <property type="match status" value="1"/>
</dbReference>
<keyword evidence="8 20" id="KW-0812">Transmembrane</keyword>
<organism evidence="23 24">
    <name type="scientific">Gallus gallus</name>
    <name type="common">Chicken</name>
    <dbReference type="NCBI Taxonomy" id="9031"/>
    <lineage>
        <taxon>Eukaryota</taxon>
        <taxon>Metazoa</taxon>
        <taxon>Chordata</taxon>
        <taxon>Craniata</taxon>
        <taxon>Vertebrata</taxon>
        <taxon>Euteleostomi</taxon>
        <taxon>Archelosauria</taxon>
        <taxon>Archosauria</taxon>
        <taxon>Dinosauria</taxon>
        <taxon>Saurischia</taxon>
        <taxon>Theropoda</taxon>
        <taxon>Coelurosauria</taxon>
        <taxon>Aves</taxon>
        <taxon>Neognathae</taxon>
        <taxon>Galloanserae</taxon>
        <taxon>Galliformes</taxon>
        <taxon>Phasianidae</taxon>
        <taxon>Phasianinae</taxon>
        <taxon>Gallus</taxon>
    </lineage>
</organism>
<evidence type="ECO:0000256" key="1">
    <source>
        <dbReference type="ARBA" id="ARBA00001970"/>
    </source>
</evidence>
<evidence type="ECO:0000256" key="11">
    <source>
        <dbReference type="ARBA" id="ARBA00022827"/>
    </source>
</evidence>
<dbReference type="SUPFAM" id="SSF51735">
    <property type="entry name" value="NAD(P)-binding Rossmann-fold domains"/>
    <property type="match status" value="1"/>
</dbReference>
<evidence type="ECO:0000256" key="6">
    <source>
        <dbReference type="ARBA" id="ARBA00022496"/>
    </source>
</evidence>
<evidence type="ECO:0000256" key="5">
    <source>
        <dbReference type="ARBA" id="ARBA00022448"/>
    </source>
</evidence>
<comment type="subcellular location">
    <subcellularLocation>
        <location evidence="3">Endosome membrane</location>
        <topology evidence="3">Multi-pass membrane protein</topology>
    </subcellularLocation>
</comment>
<dbReference type="Ensembl" id="ENSGALT00010050299.1">
    <property type="protein sequence ID" value="ENSGALP00010029716.1"/>
    <property type="gene ID" value="ENSGALG00010020794.1"/>
</dbReference>
<feature type="domain" description="Ferric oxidoreductase" evidence="21">
    <location>
        <begin position="367"/>
        <end position="510"/>
    </location>
</feature>
<keyword evidence="5" id="KW-0813">Transport</keyword>
<dbReference type="InterPro" id="IPR036291">
    <property type="entry name" value="NAD(P)-bd_dom_sf"/>
</dbReference>
<evidence type="ECO:0000256" key="16">
    <source>
        <dbReference type="ARBA" id="ARBA00023065"/>
    </source>
</evidence>
<evidence type="ECO:0000313" key="23">
    <source>
        <dbReference type="Ensembl" id="ENSGALP00010029716.1"/>
    </source>
</evidence>
<evidence type="ECO:0007829" key="25">
    <source>
        <dbReference type="PeptideAtlas" id="A0A8V0ZM29"/>
    </source>
</evidence>
<evidence type="ECO:0000256" key="7">
    <source>
        <dbReference type="ARBA" id="ARBA00022630"/>
    </source>
</evidence>
<evidence type="ECO:0000256" key="19">
    <source>
        <dbReference type="ARBA" id="ARBA00049387"/>
    </source>
</evidence>
<evidence type="ECO:0000256" key="17">
    <source>
        <dbReference type="ARBA" id="ARBA00023136"/>
    </source>
</evidence>
<keyword evidence="17 20" id="KW-0472">Membrane</keyword>
<comment type="cofactor">
    <cofactor evidence="2">
        <name>FAD</name>
        <dbReference type="ChEBI" id="CHEBI:57692"/>
    </cofactor>
</comment>
<dbReference type="GO" id="GO:0005771">
    <property type="term" value="C:multivesicular body"/>
    <property type="evidence" value="ECO:0007669"/>
    <property type="project" value="Ensembl"/>
</dbReference>
<dbReference type="GeneTree" id="ENSGT00390000008042"/>
<evidence type="ECO:0000256" key="10">
    <source>
        <dbReference type="ARBA" id="ARBA00022753"/>
    </source>
</evidence>
<dbReference type="InterPro" id="IPR028939">
    <property type="entry name" value="P5C_Rdtase_cat_N"/>
</dbReference>
<evidence type="ECO:0000256" key="4">
    <source>
        <dbReference type="ARBA" id="ARBA00007729"/>
    </source>
</evidence>
<dbReference type="InterPro" id="IPR051267">
    <property type="entry name" value="STEAP_metalloreductase"/>
</dbReference>
<dbReference type="GO" id="GO:0008823">
    <property type="term" value="F:cupric reductase (NADH) activity"/>
    <property type="evidence" value="ECO:0000318"/>
    <property type="project" value="GO_Central"/>
</dbReference>
<reference evidence="23" key="2">
    <citation type="submission" date="2025-08" db="UniProtKB">
        <authorList>
            <consortium name="Ensembl"/>
        </authorList>
    </citation>
    <scope>IDENTIFICATION</scope>
    <source>
        <strain evidence="23">broiler</strain>
    </source>
</reference>
<evidence type="ECO:0000256" key="9">
    <source>
        <dbReference type="ARBA" id="ARBA00022723"/>
    </source>
</evidence>
<evidence type="ECO:0000259" key="22">
    <source>
        <dbReference type="Pfam" id="PF03807"/>
    </source>
</evidence>
<dbReference type="GO" id="GO:0010008">
    <property type="term" value="C:endosome membrane"/>
    <property type="evidence" value="ECO:0007669"/>
    <property type="project" value="UniProtKB-SubCell"/>
</dbReference>
<keyword evidence="9" id="KW-0479">Metal-binding</keyword>
<dbReference type="GO" id="GO:0005886">
    <property type="term" value="C:plasma membrane"/>
    <property type="evidence" value="ECO:0000318"/>
    <property type="project" value="GO_Central"/>
</dbReference>
<keyword evidence="11" id="KW-0274">FAD</keyword>
<dbReference type="GO" id="GO:0005768">
    <property type="term" value="C:endosome"/>
    <property type="evidence" value="ECO:0000318"/>
    <property type="project" value="GO_Central"/>
</dbReference>
<feature type="transmembrane region" description="Helical" evidence="20">
    <location>
        <begin position="411"/>
        <end position="432"/>
    </location>
</feature>
<dbReference type="GO" id="GO:0046872">
    <property type="term" value="F:metal ion binding"/>
    <property type="evidence" value="ECO:0007669"/>
    <property type="project" value="UniProtKB-KW"/>
</dbReference>
<dbReference type="PANTHER" id="PTHR14239">
    <property type="entry name" value="DUDULIN-RELATED"/>
    <property type="match status" value="1"/>
</dbReference>
<comment type="similarity">
    <text evidence="4">Belongs to the STEAP family.</text>
</comment>
<name>A0A8V0ZM29_CHICK</name>
<dbReference type="GO" id="GO:0071949">
    <property type="term" value="F:FAD binding"/>
    <property type="evidence" value="ECO:0007669"/>
    <property type="project" value="Ensembl"/>
</dbReference>
<evidence type="ECO:0000256" key="2">
    <source>
        <dbReference type="ARBA" id="ARBA00001974"/>
    </source>
</evidence>
<reference evidence="23" key="1">
    <citation type="submission" date="2020-11" db="EMBL/GenBank/DDBJ databases">
        <title>Gallus gallus (Chicken) genome, bGalGal1, GRCg7b, maternal haplotype autosomes + Z &amp; W.</title>
        <authorList>
            <person name="Warren W."/>
            <person name="Formenti G."/>
            <person name="Fedrigo O."/>
            <person name="Haase B."/>
            <person name="Mountcastle J."/>
            <person name="Balacco J."/>
            <person name="Tracey A."/>
            <person name="Schneider V."/>
            <person name="Okimoto R."/>
            <person name="Cheng H."/>
            <person name="Hawken R."/>
            <person name="Howe K."/>
            <person name="Jarvis E.D."/>
        </authorList>
    </citation>
    <scope>NUCLEOTIDE SEQUENCE [LARGE SCALE GENOMIC DNA]</scope>
    <source>
        <strain evidence="23">Broiler</strain>
    </source>
</reference>
<reference evidence="23" key="3">
    <citation type="submission" date="2025-09" db="UniProtKB">
        <authorList>
            <consortium name="Ensembl"/>
        </authorList>
    </citation>
    <scope>IDENTIFICATION</scope>
    <source>
        <strain evidence="23">broiler</strain>
    </source>
</reference>
<evidence type="ECO:0000256" key="18">
    <source>
        <dbReference type="ARBA" id="ARBA00048958"/>
    </source>
</evidence>
<dbReference type="AlphaFoldDB" id="A0A8V0ZM29"/>